<organism evidence="1 2">
    <name type="scientific">Prevotella heparinolytica</name>
    <dbReference type="NCBI Taxonomy" id="28113"/>
    <lineage>
        <taxon>Bacteria</taxon>
        <taxon>Pseudomonadati</taxon>
        <taxon>Bacteroidota</taxon>
        <taxon>Bacteroidia</taxon>
        <taxon>Bacteroidales</taxon>
        <taxon>Bacteroidaceae</taxon>
        <taxon>Bacteroides</taxon>
    </lineage>
</organism>
<dbReference type="EMBL" id="SLXB01000027">
    <property type="protein sequence ID" value="TCO88180.1"/>
    <property type="molecule type" value="Genomic_DNA"/>
</dbReference>
<dbReference type="Proteomes" id="UP000295600">
    <property type="component" value="Unassembled WGS sequence"/>
</dbReference>
<dbReference type="AlphaFoldDB" id="A0A4R2LSP2"/>
<proteinExistence type="predicted"/>
<name>A0A4R2LSP2_9BACE</name>
<dbReference type="CDD" id="cd19958">
    <property type="entry name" value="pyocin_knob"/>
    <property type="match status" value="1"/>
</dbReference>
<gene>
    <name evidence="1" type="ORF">EV202_12763</name>
</gene>
<dbReference type="RefSeq" id="WP_131927303.1">
    <property type="nucleotide sequence ID" value="NZ_SLXB01000027.1"/>
</dbReference>
<protein>
    <submittedName>
        <fullName evidence="1">Uncharacterized protein</fullName>
    </submittedName>
</protein>
<comment type="caution">
    <text evidence="1">The sequence shown here is derived from an EMBL/GenBank/DDBJ whole genome shotgun (WGS) entry which is preliminary data.</text>
</comment>
<sequence>MIKTIQVNSADVVELIRAQMSEVSDTTKGLMPSKGFRLRAGITDANLAEDSGMYYGVTSNIPADYTSYCVIVFNASNINQLIIKQVAFPAPSTTIDLKYNRMYIRYKVPAGWSAWKEL</sequence>
<accession>A0A4R2LSP2</accession>
<evidence type="ECO:0000313" key="2">
    <source>
        <dbReference type="Proteomes" id="UP000295600"/>
    </source>
</evidence>
<evidence type="ECO:0000313" key="1">
    <source>
        <dbReference type="EMBL" id="TCO88180.1"/>
    </source>
</evidence>
<reference evidence="1 2" key="1">
    <citation type="submission" date="2019-03" db="EMBL/GenBank/DDBJ databases">
        <title>Genomic Encyclopedia of Type Strains, Phase IV (KMG-IV): sequencing the most valuable type-strain genomes for metagenomic binning, comparative biology and taxonomic classification.</title>
        <authorList>
            <person name="Goeker M."/>
        </authorList>
    </citation>
    <scope>NUCLEOTIDE SEQUENCE [LARGE SCALE GENOMIC DNA]</scope>
    <source>
        <strain evidence="1 2">DSM 23917</strain>
    </source>
</reference>